<dbReference type="Proteomes" id="UP000005408">
    <property type="component" value="Unassembled WGS sequence"/>
</dbReference>
<sequence length="338" mass="39089">MACSSACCIGCRKEFKLKNFGFTDVHPARFVLFQWRLPPIVYVVYRMFLAVYADFWLIYTSVEFAGFGTADSDIIIGNNSTENGTKNGTDVMVIYPWYAYLTNWTYLMLCLYLTWHFFVTVAFFLQNPMPFNNRPDPDCHRKMFSEIRSSSFYTATEYREVSSLDPVLGNEVSVLPWYFKMVWVLFSIASVGSVLVTLVFFIFLWPLFDTSSIGMMNLQLHGINSVIIGIEVVLSAVPCRLYHFVYALLYGITYLIFSAIFYGAGNTEPIYPGVLDWRKPGQTTLFCLILGFIGMPILQSFFFLVYKIRMFIYKKLVNDITLEGNDDEQRNKFSQYTM</sequence>
<feature type="transmembrane region" description="Helical" evidence="1">
    <location>
        <begin position="244"/>
        <end position="263"/>
    </location>
</feature>
<keyword evidence="1" id="KW-1133">Transmembrane helix</keyword>
<proteinExistence type="predicted"/>
<evidence type="ECO:0000256" key="1">
    <source>
        <dbReference type="SAM" id="Phobius"/>
    </source>
</evidence>
<reference evidence="2" key="1">
    <citation type="submission" date="2022-08" db="UniProtKB">
        <authorList>
            <consortium name="EnsemblMetazoa"/>
        </authorList>
    </citation>
    <scope>IDENTIFICATION</scope>
    <source>
        <strain evidence="2">05x7-T-G4-1.051#20</strain>
    </source>
</reference>
<name>A0A8W8M006_MAGGI</name>
<dbReference type="EnsemblMetazoa" id="G29898.2">
    <property type="protein sequence ID" value="G29898.2:cds"/>
    <property type="gene ID" value="G29898"/>
</dbReference>
<feature type="transmembrane region" description="Helical" evidence="1">
    <location>
        <begin position="39"/>
        <end position="59"/>
    </location>
</feature>
<feature type="transmembrane region" description="Helical" evidence="1">
    <location>
        <begin position="283"/>
        <end position="306"/>
    </location>
</feature>
<evidence type="ECO:0008006" key="4">
    <source>
        <dbReference type="Google" id="ProtNLM"/>
    </source>
</evidence>
<organism evidence="2 3">
    <name type="scientific">Magallana gigas</name>
    <name type="common">Pacific oyster</name>
    <name type="synonym">Crassostrea gigas</name>
    <dbReference type="NCBI Taxonomy" id="29159"/>
    <lineage>
        <taxon>Eukaryota</taxon>
        <taxon>Metazoa</taxon>
        <taxon>Spiralia</taxon>
        <taxon>Lophotrochozoa</taxon>
        <taxon>Mollusca</taxon>
        <taxon>Bivalvia</taxon>
        <taxon>Autobranchia</taxon>
        <taxon>Pteriomorphia</taxon>
        <taxon>Ostreida</taxon>
        <taxon>Ostreoidea</taxon>
        <taxon>Ostreidae</taxon>
        <taxon>Magallana</taxon>
    </lineage>
</organism>
<dbReference type="InterPro" id="IPR049352">
    <property type="entry name" value="Rost"/>
</dbReference>
<evidence type="ECO:0000313" key="2">
    <source>
        <dbReference type="EnsemblMetazoa" id="G29898.2:cds"/>
    </source>
</evidence>
<protein>
    <recommendedName>
        <fullName evidence="4">Protein rolling stone</fullName>
    </recommendedName>
</protein>
<dbReference type="Pfam" id="PF21534">
    <property type="entry name" value="Rost"/>
    <property type="match status" value="1"/>
</dbReference>
<feature type="transmembrane region" description="Helical" evidence="1">
    <location>
        <begin position="182"/>
        <end position="208"/>
    </location>
</feature>
<dbReference type="PANTHER" id="PTHR12242">
    <property type="entry name" value="OS02G0130600 PROTEIN-RELATED"/>
    <property type="match status" value="1"/>
</dbReference>
<keyword evidence="1" id="KW-0812">Transmembrane</keyword>
<dbReference type="EnsemblMetazoa" id="G29898.1">
    <property type="protein sequence ID" value="G29898.1:cds"/>
    <property type="gene ID" value="G29898"/>
</dbReference>
<accession>A0A8W8M006</accession>
<keyword evidence="3" id="KW-1185">Reference proteome</keyword>
<evidence type="ECO:0000313" key="3">
    <source>
        <dbReference type="Proteomes" id="UP000005408"/>
    </source>
</evidence>
<feature type="transmembrane region" description="Helical" evidence="1">
    <location>
        <begin position="220"/>
        <end position="237"/>
    </location>
</feature>
<feature type="transmembrane region" description="Helical" evidence="1">
    <location>
        <begin position="104"/>
        <end position="125"/>
    </location>
</feature>
<dbReference type="AlphaFoldDB" id="A0A8W8M006"/>
<dbReference type="PANTHER" id="PTHR12242:SF45">
    <property type="entry name" value="MARVEL DOMAIN-CONTAINING PROTEIN"/>
    <property type="match status" value="1"/>
</dbReference>
<dbReference type="GO" id="GO:0016020">
    <property type="term" value="C:membrane"/>
    <property type="evidence" value="ECO:0007669"/>
    <property type="project" value="TreeGrafter"/>
</dbReference>
<keyword evidence="1" id="KW-0472">Membrane</keyword>